<dbReference type="EC" id="3.6.3.8" evidence="13"/>
<evidence type="ECO:0000256" key="5">
    <source>
        <dbReference type="ARBA" id="ARBA00022840"/>
    </source>
</evidence>
<evidence type="ECO:0000313" key="13">
    <source>
        <dbReference type="EMBL" id="ADG86878.1"/>
    </source>
</evidence>
<keyword evidence="4" id="KW-0547">Nucleotide-binding</keyword>
<dbReference type="Pfam" id="PF13246">
    <property type="entry name" value="Cation_ATPase"/>
    <property type="match status" value="1"/>
</dbReference>
<name>D6Y2R7_THEBD</name>
<feature type="transmembrane region" description="Helical" evidence="11">
    <location>
        <begin position="1386"/>
        <end position="1406"/>
    </location>
</feature>
<dbReference type="InterPro" id="IPR059000">
    <property type="entry name" value="ATPase_P-type_domA"/>
</dbReference>
<keyword evidence="7" id="KW-1278">Translocase</keyword>
<evidence type="ECO:0000256" key="8">
    <source>
        <dbReference type="ARBA" id="ARBA00022989"/>
    </source>
</evidence>
<feature type="domain" description="Cation-transporting P-type ATPase N-terminal" evidence="12">
    <location>
        <begin position="601"/>
        <end position="672"/>
    </location>
</feature>
<dbReference type="SUPFAM" id="SSF81660">
    <property type="entry name" value="Metal cation-transporting ATPase, ATP-binding domain N"/>
    <property type="match status" value="1"/>
</dbReference>
<dbReference type="Pfam" id="PF00689">
    <property type="entry name" value="Cation_ATPase_C"/>
    <property type="match status" value="1"/>
</dbReference>
<keyword evidence="13" id="KW-0378">Hydrolase</keyword>
<dbReference type="RefSeq" id="WP_013130411.1">
    <property type="nucleotide sequence ID" value="NC_014165.1"/>
</dbReference>
<evidence type="ECO:0000256" key="2">
    <source>
        <dbReference type="ARBA" id="ARBA00022553"/>
    </source>
</evidence>
<dbReference type="InterPro" id="IPR023214">
    <property type="entry name" value="HAD_sf"/>
</dbReference>
<dbReference type="Pfam" id="PF00690">
    <property type="entry name" value="Cation_ATPase_N"/>
    <property type="match status" value="1"/>
</dbReference>
<dbReference type="eggNOG" id="COG0474">
    <property type="taxonomic scope" value="Bacteria"/>
</dbReference>
<dbReference type="STRING" id="469371.Tbis_0146"/>
<dbReference type="InterPro" id="IPR023299">
    <property type="entry name" value="ATPase_P-typ_cyto_dom_N"/>
</dbReference>
<evidence type="ECO:0000256" key="11">
    <source>
        <dbReference type="SAM" id="Phobius"/>
    </source>
</evidence>
<dbReference type="SFLD" id="SFLDS00003">
    <property type="entry name" value="Haloacid_Dehalogenase"/>
    <property type="match status" value="1"/>
</dbReference>
<dbReference type="EMBL" id="CP001874">
    <property type="protein sequence ID" value="ADG86878.1"/>
    <property type="molecule type" value="Genomic_DNA"/>
</dbReference>
<dbReference type="GO" id="GO:0016887">
    <property type="term" value="F:ATP hydrolysis activity"/>
    <property type="evidence" value="ECO:0007669"/>
    <property type="project" value="InterPro"/>
</dbReference>
<evidence type="ECO:0000256" key="10">
    <source>
        <dbReference type="ARBA" id="ARBA00049360"/>
    </source>
</evidence>
<reference evidence="13 14" key="1">
    <citation type="submission" date="2010-01" db="EMBL/GenBank/DDBJ databases">
        <title>The complete genome of Thermobispora bispora DSM 43833.</title>
        <authorList>
            <consortium name="US DOE Joint Genome Institute (JGI-PGF)"/>
            <person name="Lucas S."/>
            <person name="Copeland A."/>
            <person name="Lapidus A."/>
            <person name="Glavina del Rio T."/>
            <person name="Dalin E."/>
            <person name="Tice H."/>
            <person name="Bruce D."/>
            <person name="Goodwin L."/>
            <person name="Pitluck S."/>
            <person name="Kyrpides N."/>
            <person name="Mavromatis K."/>
            <person name="Ivanova N."/>
            <person name="Mikhailova N."/>
            <person name="Chertkov O."/>
            <person name="Brettin T."/>
            <person name="Detter J.C."/>
            <person name="Han C."/>
            <person name="Larimer F."/>
            <person name="Land M."/>
            <person name="Hauser L."/>
            <person name="Markowitz V."/>
            <person name="Cheng J.-F."/>
            <person name="Hugenholtz P."/>
            <person name="Woyke T."/>
            <person name="Wu D."/>
            <person name="Jando M."/>
            <person name="Schneider S."/>
            <person name="Klenk H.-P."/>
            <person name="Eisen J.A."/>
        </authorList>
    </citation>
    <scope>NUCLEOTIDE SEQUENCE [LARGE SCALE GENOMIC DNA]</scope>
    <source>
        <strain evidence="14">ATCC 19993 / DSM 43833 / CBS 139.67 / JCM 10125 / KCTC 9307 / NBRC 14880 / R51</strain>
    </source>
</reference>
<dbReference type="InterPro" id="IPR008250">
    <property type="entry name" value="ATPase_P-typ_transduc_dom_A_sf"/>
</dbReference>
<evidence type="ECO:0000256" key="3">
    <source>
        <dbReference type="ARBA" id="ARBA00022692"/>
    </source>
</evidence>
<keyword evidence="6" id="KW-0460">Magnesium</keyword>
<organism evidence="13 14">
    <name type="scientific">Thermobispora bispora (strain ATCC 19993 / DSM 43833 / CBS 139.67 / JCM 10125 / KCTC 9307 / NBRC 14880 / R51)</name>
    <dbReference type="NCBI Taxonomy" id="469371"/>
    <lineage>
        <taxon>Bacteria</taxon>
        <taxon>Bacillati</taxon>
        <taxon>Actinomycetota</taxon>
        <taxon>Actinomycetes</taxon>
        <taxon>Streptosporangiales</taxon>
        <taxon>Streptosporangiaceae</taxon>
        <taxon>Thermobispora</taxon>
    </lineage>
</organism>
<dbReference type="Gene3D" id="2.70.150.10">
    <property type="entry name" value="Calcium-transporting ATPase, cytoplasmic transduction domain A"/>
    <property type="match status" value="1"/>
</dbReference>
<evidence type="ECO:0000256" key="9">
    <source>
        <dbReference type="ARBA" id="ARBA00023136"/>
    </source>
</evidence>
<dbReference type="Gene3D" id="1.20.1110.10">
    <property type="entry name" value="Calcium-transporting ATPase, transmembrane domain"/>
    <property type="match status" value="2"/>
</dbReference>
<dbReference type="Proteomes" id="UP000006640">
    <property type="component" value="Chromosome"/>
</dbReference>
<evidence type="ECO:0000256" key="4">
    <source>
        <dbReference type="ARBA" id="ARBA00022741"/>
    </source>
</evidence>
<keyword evidence="14" id="KW-1185">Reference proteome</keyword>
<gene>
    <name evidence="13" type="ordered locus">Tbis_0146</name>
</gene>
<dbReference type="InterPro" id="IPR018303">
    <property type="entry name" value="ATPase_P-typ_P_site"/>
</dbReference>
<proteinExistence type="predicted"/>
<dbReference type="PRINTS" id="PR00120">
    <property type="entry name" value="HATPASE"/>
</dbReference>
<evidence type="ECO:0000259" key="12">
    <source>
        <dbReference type="SMART" id="SM00831"/>
    </source>
</evidence>
<comment type="subcellular location">
    <subcellularLocation>
        <location evidence="1">Cell membrane</location>
        <topology evidence="1">Multi-pass membrane protein</topology>
    </subcellularLocation>
</comment>
<comment type="catalytic activity">
    <reaction evidence="10">
        <text>ATP + H2O = ADP + phosphate + H(+)</text>
        <dbReference type="Rhea" id="RHEA:13065"/>
        <dbReference type="ChEBI" id="CHEBI:15377"/>
        <dbReference type="ChEBI" id="CHEBI:15378"/>
        <dbReference type="ChEBI" id="CHEBI:30616"/>
        <dbReference type="ChEBI" id="CHEBI:43474"/>
        <dbReference type="ChEBI" id="CHEBI:456216"/>
    </reaction>
</comment>
<evidence type="ECO:0000256" key="1">
    <source>
        <dbReference type="ARBA" id="ARBA00004651"/>
    </source>
</evidence>
<dbReference type="InterPro" id="IPR036412">
    <property type="entry name" value="HAD-like_sf"/>
</dbReference>
<dbReference type="InterPro" id="IPR044492">
    <property type="entry name" value="P_typ_ATPase_HD_dom"/>
</dbReference>
<dbReference type="Gene3D" id="3.40.1110.10">
    <property type="entry name" value="Calcium-transporting ATPase, cytoplasmic domain N"/>
    <property type="match status" value="1"/>
</dbReference>
<protein>
    <submittedName>
        <fullName evidence="13">ATPase, P-type (Transporting), HAD superfamily, subfamily IC</fullName>
        <ecNumber evidence="13">3.6.3.8</ecNumber>
    </submittedName>
</protein>
<dbReference type="HOGENOM" id="CLU_002360_0_1_11"/>
<dbReference type="GO" id="GO:0005524">
    <property type="term" value="F:ATP binding"/>
    <property type="evidence" value="ECO:0007669"/>
    <property type="project" value="UniProtKB-KW"/>
</dbReference>
<keyword evidence="5" id="KW-0067">ATP-binding</keyword>
<accession>D6Y2R7</accession>
<dbReference type="SUPFAM" id="SSF56784">
    <property type="entry name" value="HAD-like"/>
    <property type="match status" value="1"/>
</dbReference>
<evidence type="ECO:0000256" key="6">
    <source>
        <dbReference type="ARBA" id="ARBA00022842"/>
    </source>
</evidence>
<dbReference type="SUPFAM" id="SSF81665">
    <property type="entry name" value="Calcium ATPase, transmembrane domain M"/>
    <property type="match status" value="1"/>
</dbReference>
<dbReference type="SFLD" id="SFLDG00002">
    <property type="entry name" value="C1.7:_P-type_atpase_like"/>
    <property type="match status" value="1"/>
</dbReference>
<dbReference type="SMART" id="SM00831">
    <property type="entry name" value="Cation_ATPase_N"/>
    <property type="match status" value="1"/>
</dbReference>
<dbReference type="InterPro" id="IPR004014">
    <property type="entry name" value="ATPase_P-typ_cation-transptr_N"/>
</dbReference>
<keyword evidence="9 11" id="KW-0472">Membrane</keyword>
<dbReference type="KEGG" id="tbi:Tbis_0146"/>
<feature type="transmembrane region" description="Helical" evidence="11">
    <location>
        <begin position="1333"/>
        <end position="1351"/>
    </location>
</feature>
<dbReference type="PROSITE" id="PS00154">
    <property type="entry name" value="ATPASE_E1_E2"/>
    <property type="match status" value="1"/>
</dbReference>
<dbReference type="GO" id="GO:0005886">
    <property type="term" value="C:plasma membrane"/>
    <property type="evidence" value="ECO:0007669"/>
    <property type="project" value="UniProtKB-SubCell"/>
</dbReference>
<dbReference type="InterPro" id="IPR006068">
    <property type="entry name" value="ATPase_P-typ_cation-transptr_C"/>
</dbReference>
<dbReference type="OrthoDB" id="9814270at2"/>
<dbReference type="InterPro" id="IPR023298">
    <property type="entry name" value="ATPase_P-typ_TM_dom_sf"/>
</dbReference>
<feature type="transmembrane region" description="Helical" evidence="11">
    <location>
        <begin position="1418"/>
        <end position="1437"/>
    </location>
</feature>
<dbReference type="InterPro" id="IPR001757">
    <property type="entry name" value="P_typ_ATPase"/>
</dbReference>
<dbReference type="Pfam" id="PF00122">
    <property type="entry name" value="E1-E2_ATPase"/>
    <property type="match status" value="1"/>
</dbReference>
<dbReference type="PANTHER" id="PTHR42861">
    <property type="entry name" value="CALCIUM-TRANSPORTING ATPASE"/>
    <property type="match status" value="1"/>
</dbReference>
<dbReference type="SFLD" id="SFLDF00027">
    <property type="entry name" value="p-type_atpase"/>
    <property type="match status" value="1"/>
</dbReference>
<dbReference type="eggNOG" id="COG2217">
    <property type="taxonomic scope" value="Bacteria"/>
</dbReference>
<keyword evidence="8 11" id="KW-1133">Transmembrane helix</keyword>
<dbReference type="Gene3D" id="3.40.50.1000">
    <property type="entry name" value="HAD superfamily/HAD-like"/>
    <property type="match status" value="2"/>
</dbReference>
<dbReference type="PRINTS" id="PR00119">
    <property type="entry name" value="CATATPASE"/>
</dbReference>
<evidence type="ECO:0000256" key="7">
    <source>
        <dbReference type="ARBA" id="ARBA00022967"/>
    </source>
</evidence>
<sequence length="1461" mass="154609">MFLTQLFASYAPVLRDVLPEPLRGLVVTPRRVIACPGGLRIDLRGIGGPGTERSAALLEERLSALPGVERAEVNGRLGCVFVGCDPEAVDREELLEIARELDEQERHAHETPVRVVEEHIRSIIRLATGVAGVGTIFTGIALRAPRLSPAVPALVNLLNATPVLREELDKRIGRGPANALFHTANLVTQTLTLRPLGLVAHSMAALSRYVETRAAQRSWVALERRLAEVPGSYRHVRARFRRRPTHLPHGPIERYADLASTAAALTYGFMRFAARQDERALAVLTAITPKIAEYTREAFAGAVRRALGERDTVVFDAEALRRMDRVDTVVLDSDALTTGSWAIDRVEPLVDELDLNELYARLYRLLDFTDPGATRIDEEWSAAPLTDPARFPGTHATEWRGRGMRLVEVRRADTPVALVGLSREIDPLAVPIVAAAKAAGTVLLAGDEDGTAHRLAIDQVLPGGADLAHRVFEMQAEGHCVLVVSRRAREALAQADIGFGVMDPGTATVPWDADVAGGLPGLHLLLIGLRRAETASRDGVRIGVAGGLIGALFSFAGPASGAVGRAQLVSSLGALVAVAWGELAGRALARTPVPLRADPTPWHAMSVPEVLARLGSSPRGISEEEAERRRAAARPVEIAAPRSLARTVLGELANPLTPALASGAAIAALIGSAVDSVMISGVMVINAFIGGVQQSQADRELTRLTETTSVRVRVRRPEGTVEIRKEDLVPGDVVELRAGDAIPADGRVIKSVGLEVDESTLTGESQLIAKRTEPTIAAAIADRASMVYEGTTVAAGTGLAVVVATGEMTEARRAAQLGTAPPRVSGVELRMRELSRRVLPLSVGSGLFLLVTELLRGRSLAAALVPAVSLTVAAVPEGLPFVATAAELAAARRLSRRAALVRNPKTIEALGRVNVLCFDKTGTLTEGRISLQYVSDGRAGRPVEELTHHLRRVIAAAVRASPKTGGGRVLAHPTDRAIHEAAERLSITPREGLQVWERVDEMPFEPGRGYHAVLGRTEHGHLLSVKGAPEIVIDHCTTALRGTEVVPCDDAVRHELTREVARLARQGYRVLAVAQRPASDRSDLDESRIDELCFLGFLGLADPVRATAAESVDRLMRAGVRIVMITGDHPSTAEAIAVELNTLNGGRIMTGPELDELDDETLTKLLPEVSVFARVTPAHKVRIVSCLRRAGEVVAVTGDGANDAPAIRIANVGIALGSRATPAARSAADLVVTDDRIETVVDAIVEGRAMWSSVRDALSILVGGNLGEIIYTIASSLIGATALNARQLLLVNLLTDLAPAIAVALRPPTSTEPERLLTEGPEASLGASLMREIYVRAGVTALAAAMGWLAGRATGTRGRAATIGLVALVTAQLLQTLSGGGTNRTVVLAVLASFALLCVIVTAPGVSGFFGCRPLGPVGWTVGLGSAGLAALIGEVVQRWLLRPVASAAPRPALTPAPAAA</sequence>
<evidence type="ECO:0000313" key="14">
    <source>
        <dbReference type="Proteomes" id="UP000006640"/>
    </source>
</evidence>
<dbReference type="FunFam" id="2.70.150.10:FF:000160">
    <property type="entry name" value="Sarcoplasmic/endoplasmic reticulum calcium ATPase 1"/>
    <property type="match status" value="1"/>
</dbReference>
<dbReference type="NCBIfam" id="TIGR01494">
    <property type="entry name" value="ATPase_P-type"/>
    <property type="match status" value="2"/>
</dbReference>
<keyword evidence="3 11" id="KW-0812">Transmembrane</keyword>
<dbReference type="SUPFAM" id="SSF81653">
    <property type="entry name" value="Calcium ATPase, transduction domain A"/>
    <property type="match status" value="1"/>
</dbReference>
<keyword evidence="2" id="KW-0597">Phosphoprotein</keyword>